<evidence type="ECO:0000256" key="5">
    <source>
        <dbReference type="ARBA" id="ARBA00049660"/>
    </source>
</evidence>
<dbReference type="EMBL" id="CP011856">
    <property type="protein sequence ID" value="AKM54443.1"/>
    <property type="molecule type" value="Genomic_DNA"/>
</dbReference>
<dbReference type="InterPro" id="IPR023271">
    <property type="entry name" value="Aquaporin-like"/>
</dbReference>
<dbReference type="GO" id="GO:0015513">
    <property type="term" value="F:high-affinity secondary active nitrite transmembrane transporter activity"/>
    <property type="evidence" value="ECO:0007669"/>
    <property type="project" value="TreeGrafter"/>
</dbReference>
<dbReference type="PANTHER" id="PTHR30520">
    <property type="entry name" value="FORMATE TRANSPORTER-RELATED"/>
    <property type="match status" value="1"/>
</dbReference>
<feature type="transmembrane region" description="Helical" evidence="6">
    <location>
        <begin position="132"/>
        <end position="155"/>
    </location>
</feature>
<dbReference type="GO" id="GO:0015707">
    <property type="term" value="P:nitrite transport"/>
    <property type="evidence" value="ECO:0007669"/>
    <property type="project" value="TreeGrafter"/>
</dbReference>
<dbReference type="InterPro" id="IPR000292">
    <property type="entry name" value="For/NO2_transpt"/>
</dbReference>
<dbReference type="PATRIC" id="fig|743698.3.peg.890"/>
<comment type="similarity">
    <text evidence="5">Belongs to the FNT transporter (TC 1.A.16) family.</text>
</comment>
<feature type="transmembrane region" description="Helical" evidence="6">
    <location>
        <begin position="88"/>
        <end position="111"/>
    </location>
</feature>
<accession>A0A0H3XHZ6</accession>
<evidence type="ECO:0000313" key="8">
    <source>
        <dbReference type="Proteomes" id="UP000035661"/>
    </source>
</evidence>
<proteinExistence type="inferred from homology"/>
<feature type="transmembrane region" description="Helical" evidence="6">
    <location>
        <begin position="214"/>
        <end position="232"/>
    </location>
</feature>
<reference evidence="7 8" key="1">
    <citation type="journal article" date="2015" name="Genome Biol. Evol.">
        <title>Found and Lost: The Fates of Horizontally Acquired Genes in Arthropod-Symbiotic Spiroplasma.</title>
        <authorList>
            <person name="Lo W.S."/>
            <person name="Gasparich G.E."/>
            <person name="Kuo C.H."/>
        </authorList>
    </citation>
    <scope>NUCLEOTIDE SEQUENCE [LARGE SCALE GENOMIC DNA]</scope>
    <source>
        <strain evidence="8">TDA-040725-5</strain>
    </source>
</reference>
<feature type="transmembrane region" description="Helical" evidence="6">
    <location>
        <begin position="56"/>
        <end position="76"/>
    </location>
</feature>
<name>A0A0H3XHZ6_9MOLU</name>
<dbReference type="GO" id="GO:0005886">
    <property type="term" value="C:plasma membrane"/>
    <property type="evidence" value="ECO:0007669"/>
    <property type="project" value="TreeGrafter"/>
</dbReference>
<keyword evidence="8" id="KW-1185">Reference proteome</keyword>
<dbReference type="PANTHER" id="PTHR30520:SF6">
    <property type="entry name" value="FORMATE_NITRATE FAMILY TRANSPORTER (EUROFUNG)"/>
    <property type="match status" value="1"/>
</dbReference>
<evidence type="ECO:0000256" key="6">
    <source>
        <dbReference type="SAM" id="Phobius"/>
    </source>
</evidence>
<evidence type="ECO:0000256" key="2">
    <source>
        <dbReference type="ARBA" id="ARBA00022692"/>
    </source>
</evidence>
<evidence type="ECO:0000256" key="3">
    <source>
        <dbReference type="ARBA" id="ARBA00022989"/>
    </source>
</evidence>
<feature type="transmembrane region" description="Helical" evidence="6">
    <location>
        <begin position="288"/>
        <end position="319"/>
    </location>
</feature>
<dbReference type="AlphaFoldDB" id="A0A0H3XHZ6"/>
<dbReference type="RefSeq" id="WP_047791644.1">
    <property type="nucleotide sequence ID" value="NZ_CP011856.1"/>
</dbReference>
<dbReference type="Gene3D" id="1.20.1080.10">
    <property type="entry name" value="Glycerol uptake facilitator protein"/>
    <property type="match status" value="1"/>
</dbReference>
<organism evidence="7 8">
    <name type="scientific">Spiroplasma eriocheiris</name>
    <dbReference type="NCBI Taxonomy" id="315358"/>
    <lineage>
        <taxon>Bacteria</taxon>
        <taxon>Bacillati</taxon>
        <taxon>Mycoplasmatota</taxon>
        <taxon>Mollicutes</taxon>
        <taxon>Entomoplasmatales</taxon>
        <taxon>Spiroplasmataceae</taxon>
        <taxon>Spiroplasma</taxon>
    </lineage>
</organism>
<sequence length="384" mass="42053">MDKKLTRIVKYQQQLTKLSTVELSILDEHHSYSEQAIIGAFEASNKKINASVMNTIINGILGGLFISLGYIVALFAMQGVNTTGVKQLIFGITFPIGLILLTFLGGGLYTSHCVGFINSSIGAASPWKFYRNLMLVFLGNFLGSLLAAVVIYFAVVYGHILTGDKAVTLNTHGDSWSAETMQMIEHKMGFVGSALADGLIPTGQQIGQTFLNNLMSGIYCNILVGATLYLTYSSKNAAASFLGIFLALFAFCVAGFQHVVANTFIFWMNIFMVGDQLSAAHVLPASSVGYFVLVNLIPAFIGNFIGGGLLIPVLCYFIARKKINAAAVKGQKKYFSEQIKLLQLQTGFAQIINHEFVLDNTKFNQAIQNLDSKPHRQWFKRSHK</sequence>
<keyword evidence="4 6" id="KW-0472">Membrane</keyword>
<dbReference type="STRING" id="315358.SERIO_v1c08830"/>
<feature type="transmembrane region" description="Helical" evidence="6">
    <location>
        <begin position="244"/>
        <end position="268"/>
    </location>
</feature>
<evidence type="ECO:0000256" key="1">
    <source>
        <dbReference type="ARBA" id="ARBA00004141"/>
    </source>
</evidence>
<keyword evidence="2 6" id="KW-0812">Transmembrane</keyword>
<protein>
    <submittedName>
        <fullName evidence="7">Formate/nitrite transporter</fullName>
    </submittedName>
</protein>
<dbReference type="Pfam" id="PF01226">
    <property type="entry name" value="Form_Nir_trans"/>
    <property type="match status" value="1"/>
</dbReference>
<keyword evidence="3 6" id="KW-1133">Transmembrane helix</keyword>
<comment type="subcellular location">
    <subcellularLocation>
        <location evidence="1">Membrane</location>
        <topology evidence="1">Multi-pass membrane protein</topology>
    </subcellularLocation>
</comment>
<evidence type="ECO:0000313" key="7">
    <source>
        <dbReference type="EMBL" id="AKM54443.1"/>
    </source>
</evidence>
<dbReference type="Proteomes" id="UP000035661">
    <property type="component" value="Chromosome"/>
</dbReference>
<dbReference type="KEGG" id="seri:SERIO_v1c08830"/>
<gene>
    <name evidence="7" type="primary">focA</name>
    <name evidence="7" type="ORF">SERIO_v1c08830</name>
</gene>
<reference evidence="8" key="2">
    <citation type="submission" date="2015-06" db="EMBL/GenBank/DDBJ databases">
        <title>Complete genome sequence of Spiroplasma eriocheiris TDA-040725-5 (DSM 21848).</title>
        <authorList>
            <person name="Lo W.-S."/>
            <person name="Kuo C.-H."/>
        </authorList>
    </citation>
    <scope>NUCLEOTIDE SEQUENCE [LARGE SCALE GENOMIC DNA]</scope>
    <source>
        <strain evidence="8">TDA-040725-5</strain>
    </source>
</reference>
<evidence type="ECO:0000256" key="4">
    <source>
        <dbReference type="ARBA" id="ARBA00023136"/>
    </source>
</evidence>